<gene>
    <name evidence="2" type="ORF">ACFQ2K_42300</name>
</gene>
<dbReference type="Proteomes" id="UP001596915">
    <property type="component" value="Unassembled WGS sequence"/>
</dbReference>
<feature type="region of interest" description="Disordered" evidence="1">
    <location>
        <begin position="602"/>
        <end position="669"/>
    </location>
</feature>
<reference evidence="3" key="1">
    <citation type="journal article" date="2019" name="Int. J. Syst. Evol. Microbiol.">
        <title>The Global Catalogue of Microorganisms (GCM) 10K type strain sequencing project: providing services to taxonomists for standard genome sequencing and annotation.</title>
        <authorList>
            <consortium name="The Broad Institute Genomics Platform"/>
            <consortium name="The Broad Institute Genome Sequencing Center for Infectious Disease"/>
            <person name="Wu L."/>
            <person name="Ma J."/>
        </authorList>
    </citation>
    <scope>NUCLEOTIDE SEQUENCE [LARGE SCALE GENOMIC DNA]</scope>
    <source>
        <strain evidence="3">JCM 12607</strain>
    </source>
</reference>
<organism evidence="2 3">
    <name type="scientific">Streptomyces sanglieri</name>
    <dbReference type="NCBI Taxonomy" id="193460"/>
    <lineage>
        <taxon>Bacteria</taxon>
        <taxon>Bacillati</taxon>
        <taxon>Actinomycetota</taxon>
        <taxon>Actinomycetes</taxon>
        <taxon>Kitasatosporales</taxon>
        <taxon>Streptomycetaceae</taxon>
        <taxon>Streptomyces</taxon>
    </lineage>
</organism>
<feature type="compositionally biased region" description="Low complexity" evidence="1">
    <location>
        <begin position="652"/>
        <end position="662"/>
    </location>
</feature>
<feature type="region of interest" description="Disordered" evidence="1">
    <location>
        <begin position="101"/>
        <end position="122"/>
    </location>
</feature>
<sequence>MRDDARGHWVDEVAGLARRWLGPGVLPEGPRPDEWWAALAARTALAALASHEGAADVARALAAAVGLGLDTGTESLPVPRHPTAVRSAEPDLVRRVAQDAGHSGYAWSPPPGERDPAVRWPRPPVTPARYLEGREGPPEELSAAELGRRLLTDHLRTGAPEQLDEAEAVLRSVVREVPSDGVHQESAYGDLAWALLLRFVRSEQQEDLDGAIEYAMVARVFDQPSEPGAAHPPPWETVLGMALLARHDLTGRGVDLDNAVAALERSAARLRSDDPDLDTVLSTLADALLCRHGQRGNPADLRRAGELQYNVEHYPSLATARFAAYLSSGDPEALDDAVDAGTASVEQARDPARRAWSLNNLAGYLLARHEASRDPSDAAAAVDRLNSARELLRRGTTAYAAVSLNLARALMAGPTPLRARAARLSGEALDTEHTTLALQAQALELLCAVAEFDGGRSPVVEVRAEILDLRLGALVERLNAESAGPRVSSLRWARARLRRGTGRHEQSHELAREVLGDRVWDVLAQPDPAEAYRWARQTLGEAAELAAWLSADEQPGEAFAAVESARDLALHAATDTDPVADRLAAVGSDDLRRRWLLARESTVLSPGPEAPAGNSTDRRPDRIVNGSLRRYGRLCHRGAGSGRPRRRASWIGPRSGRSPSRSALSTPTPLCTWSWGAAPRRGGRWSCTREEMRRR</sequence>
<evidence type="ECO:0000256" key="1">
    <source>
        <dbReference type="SAM" id="MobiDB-lite"/>
    </source>
</evidence>
<evidence type="ECO:0000313" key="2">
    <source>
        <dbReference type="EMBL" id="MFD0628274.1"/>
    </source>
</evidence>
<comment type="caution">
    <text evidence="2">The sequence shown here is derived from an EMBL/GenBank/DDBJ whole genome shotgun (WGS) entry which is preliminary data.</text>
</comment>
<accession>A0ABW2X379</accession>
<proteinExistence type="predicted"/>
<dbReference type="EMBL" id="JBHTGL010000008">
    <property type="protein sequence ID" value="MFD0628274.1"/>
    <property type="molecule type" value="Genomic_DNA"/>
</dbReference>
<name>A0ABW2X379_9ACTN</name>
<evidence type="ECO:0000313" key="3">
    <source>
        <dbReference type="Proteomes" id="UP001596915"/>
    </source>
</evidence>
<keyword evidence="3" id="KW-1185">Reference proteome</keyword>
<protein>
    <submittedName>
        <fullName evidence="2">Uncharacterized protein</fullName>
    </submittedName>
</protein>